<feature type="transmembrane region" description="Helical" evidence="5">
    <location>
        <begin position="66"/>
        <end position="85"/>
    </location>
</feature>
<evidence type="ECO:0000256" key="5">
    <source>
        <dbReference type="SAM" id="Phobius"/>
    </source>
</evidence>
<dbReference type="Proteomes" id="UP000660611">
    <property type="component" value="Unassembled WGS sequence"/>
</dbReference>
<feature type="transmembrane region" description="Helical" evidence="5">
    <location>
        <begin position="191"/>
        <end position="210"/>
    </location>
</feature>
<dbReference type="InterPro" id="IPR036259">
    <property type="entry name" value="MFS_trans_sf"/>
</dbReference>
<accession>A0A919PW58</accession>
<evidence type="ECO:0000256" key="2">
    <source>
        <dbReference type="ARBA" id="ARBA00022692"/>
    </source>
</evidence>
<dbReference type="PANTHER" id="PTHR42718:SF39">
    <property type="entry name" value="ACTINORHODIN TRANSPORTER-RELATED"/>
    <property type="match status" value="1"/>
</dbReference>
<feature type="transmembrane region" description="Helical" evidence="5">
    <location>
        <begin position="249"/>
        <end position="277"/>
    </location>
</feature>
<evidence type="ECO:0000313" key="7">
    <source>
        <dbReference type="EMBL" id="GIG49490.1"/>
    </source>
</evidence>
<feature type="domain" description="Major facilitator superfamily (MFS) profile" evidence="6">
    <location>
        <begin position="1"/>
        <end position="445"/>
    </location>
</feature>
<protein>
    <submittedName>
        <fullName evidence="7">MFS transporter</fullName>
    </submittedName>
</protein>
<feature type="transmembrane region" description="Helical" evidence="5">
    <location>
        <begin position="91"/>
        <end position="112"/>
    </location>
</feature>
<dbReference type="PANTHER" id="PTHR42718">
    <property type="entry name" value="MAJOR FACILITATOR SUPERFAMILY MULTIDRUG TRANSPORTER MFSC"/>
    <property type="match status" value="1"/>
</dbReference>
<keyword evidence="4 5" id="KW-0472">Membrane</keyword>
<feature type="transmembrane region" description="Helical" evidence="5">
    <location>
        <begin position="124"/>
        <end position="147"/>
    </location>
</feature>
<dbReference type="Pfam" id="PF07690">
    <property type="entry name" value="MFS_1"/>
    <property type="match status" value="1"/>
</dbReference>
<name>A0A919PW58_9ACTN</name>
<sequence length="467" mass="48198">MPVLLVGPFMAQADATIANVATPSIRDDLGASGPLLELVVGGYLIAFAVLLITGARLGQTYGYRRVFLLGVGLFTVASLLCGLAPNPTTLVLARVLQGIGAALMFPQTLTGIQLNFYDDARARAIGLYAIALSTGAVVGQFLGGMLICADLAGTHWRAIFLINVPVGVLVVLAGLRYLPADTHRTSRRLDLAGVSALSIALMLVVVPLILGHSIGWPLWTLACLVLAGPAIGGFLIIQRRVAARGGEPLIAVSVLARPAITWTLVTLMIATGTYYALLFTVAQYLQRDLRYSAAASGLTLVPWVAAFGLAGQLVRRLPERAARRAPVFGCLLLAAAYAAIAAVTLQRHHNQALLMTLLAAGGLGLGVQFSALIGHLTTIVATDYAADISGVSTTVMQIGAAVSVAAFGTLYFGLATHATNAFGVTVAALALTALAASLTAYRAIRQSPTGSDAAAAGPRTPIGAKSG</sequence>
<dbReference type="PROSITE" id="PS50850">
    <property type="entry name" value="MFS"/>
    <property type="match status" value="1"/>
</dbReference>
<comment type="caution">
    <text evidence="7">The sequence shown here is derived from an EMBL/GenBank/DDBJ whole genome shotgun (WGS) entry which is preliminary data.</text>
</comment>
<dbReference type="EMBL" id="BONQ01000120">
    <property type="protein sequence ID" value="GIG49490.1"/>
    <property type="molecule type" value="Genomic_DNA"/>
</dbReference>
<organism evidence="7 8">
    <name type="scientific">Dactylosporangium siamense</name>
    <dbReference type="NCBI Taxonomy" id="685454"/>
    <lineage>
        <taxon>Bacteria</taxon>
        <taxon>Bacillati</taxon>
        <taxon>Actinomycetota</taxon>
        <taxon>Actinomycetes</taxon>
        <taxon>Micromonosporales</taxon>
        <taxon>Micromonosporaceae</taxon>
        <taxon>Dactylosporangium</taxon>
    </lineage>
</organism>
<dbReference type="GO" id="GO:0022857">
    <property type="term" value="F:transmembrane transporter activity"/>
    <property type="evidence" value="ECO:0007669"/>
    <property type="project" value="InterPro"/>
</dbReference>
<feature type="transmembrane region" description="Helical" evidence="5">
    <location>
        <begin position="421"/>
        <end position="441"/>
    </location>
</feature>
<evidence type="ECO:0000256" key="3">
    <source>
        <dbReference type="ARBA" id="ARBA00022989"/>
    </source>
</evidence>
<dbReference type="AlphaFoldDB" id="A0A919PW58"/>
<keyword evidence="3 5" id="KW-1133">Transmembrane helix</keyword>
<evidence type="ECO:0000259" key="6">
    <source>
        <dbReference type="PROSITE" id="PS50850"/>
    </source>
</evidence>
<evidence type="ECO:0000313" key="8">
    <source>
        <dbReference type="Proteomes" id="UP000660611"/>
    </source>
</evidence>
<dbReference type="CDD" id="cd17321">
    <property type="entry name" value="MFS_MMR_MDR_like"/>
    <property type="match status" value="1"/>
</dbReference>
<feature type="transmembrane region" description="Helical" evidence="5">
    <location>
        <begin position="289"/>
        <end position="314"/>
    </location>
</feature>
<dbReference type="GO" id="GO:0005886">
    <property type="term" value="C:plasma membrane"/>
    <property type="evidence" value="ECO:0007669"/>
    <property type="project" value="UniProtKB-SubCell"/>
</dbReference>
<dbReference type="Gene3D" id="1.20.1720.10">
    <property type="entry name" value="Multidrug resistance protein D"/>
    <property type="match status" value="1"/>
</dbReference>
<dbReference type="InterPro" id="IPR020846">
    <property type="entry name" value="MFS_dom"/>
</dbReference>
<feature type="transmembrane region" description="Helical" evidence="5">
    <location>
        <begin position="326"/>
        <end position="346"/>
    </location>
</feature>
<dbReference type="InterPro" id="IPR011701">
    <property type="entry name" value="MFS"/>
</dbReference>
<keyword evidence="8" id="KW-1185">Reference proteome</keyword>
<keyword evidence="2 5" id="KW-0812">Transmembrane</keyword>
<dbReference type="SUPFAM" id="SSF103473">
    <property type="entry name" value="MFS general substrate transporter"/>
    <property type="match status" value="1"/>
</dbReference>
<feature type="transmembrane region" description="Helical" evidence="5">
    <location>
        <begin position="216"/>
        <end position="237"/>
    </location>
</feature>
<gene>
    <name evidence="7" type="ORF">Dsi01nite_075310</name>
</gene>
<evidence type="ECO:0000256" key="4">
    <source>
        <dbReference type="ARBA" id="ARBA00023136"/>
    </source>
</evidence>
<feature type="transmembrane region" description="Helical" evidence="5">
    <location>
        <begin position="159"/>
        <end position="179"/>
    </location>
</feature>
<feature type="transmembrane region" description="Helical" evidence="5">
    <location>
        <begin position="31"/>
        <end position="54"/>
    </location>
</feature>
<proteinExistence type="predicted"/>
<reference evidence="7" key="1">
    <citation type="submission" date="2021-01" db="EMBL/GenBank/DDBJ databases">
        <title>Whole genome shotgun sequence of Dactylosporangium siamense NBRC 106093.</title>
        <authorList>
            <person name="Komaki H."/>
            <person name="Tamura T."/>
        </authorList>
    </citation>
    <scope>NUCLEOTIDE SEQUENCE</scope>
    <source>
        <strain evidence="7">NBRC 106093</strain>
    </source>
</reference>
<feature type="transmembrane region" description="Helical" evidence="5">
    <location>
        <begin position="352"/>
        <end position="374"/>
    </location>
</feature>
<evidence type="ECO:0000256" key="1">
    <source>
        <dbReference type="ARBA" id="ARBA00004651"/>
    </source>
</evidence>
<feature type="transmembrane region" description="Helical" evidence="5">
    <location>
        <begin position="395"/>
        <end position="415"/>
    </location>
</feature>
<dbReference type="Gene3D" id="1.20.1250.20">
    <property type="entry name" value="MFS general substrate transporter like domains"/>
    <property type="match status" value="1"/>
</dbReference>
<comment type="subcellular location">
    <subcellularLocation>
        <location evidence="1">Cell membrane</location>
        <topology evidence="1">Multi-pass membrane protein</topology>
    </subcellularLocation>
</comment>